<feature type="region of interest" description="Disordered" evidence="1">
    <location>
        <begin position="1"/>
        <end position="40"/>
    </location>
</feature>
<accession>A0ABP1RUU2</accession>
<evidence type="ECO:0000313" key="3">
    <source>
        <dbReference type="EMBL" id="CAL8136422.1"/>
    </source>
</evidence>
<dbReference type="Proteomes" id="UP001642540">
    <property type="component" value="Unassembled WGS sequence"/>
</dbReference>
<organism evidence="3 4">
    <name type="scientific">Orchesella dallaii</name>
    <dbReference type="NCBI Taxonomy" id="48710"/>
    <lineage>
        <taxon>Eukaryota</taxon>
        <taxon>Metazoa</taxon>
        <taxon>Ecdysozoa</taxon>
        <taxon>Arthropoda</taxon>
        <taxon>Hexapoda</taxon>
        <taxon>Collembola</taxon>
        <taxon>Entomobryomorpha</taxon>
        <taxon>Entomobryoidea</taxon>
        <taxon>Orchesellidae</taxon>
        <taxon>Orchesellinae</taxon>
        <taxon>Orchesella</taxon>
    </lineage>
</organism>
<keyword evidence="4" id="KW-1185">Reference proteome</keyword>
<comment type="caution">
    <text evidence="3">The sequence shown here is derived from an EMBL/GenBank/DDBJ whole genome shotgun (WGS) entry which is preliminary data.</text>
</comment>
<protein>
    <recommendedName>
        <fullName evidence="2">F-box domain-containing protein</fullName>
    </recommendedName>
</protein>
<reference evidence="3 4" key="1">
    <citation type="submission" date="2024-08" db="EMBL/GenBank/DDBJ databases">
        <authorList>
            <person name="Cucini C."/>
            <person name="Frati F."/>
        </authorList>
    </citation>
    <scope>NUCLEOTIDE SEQUENCE [LARGE SCALE GENOMIC DNA]</scope>
</reference>
<sequence>MKKSSKAEMDSIKMSAGPNEKMDELSRSHPPSTAEEDKDSIIAQRKKKLLHLPKCYELPEEVWLLIFSDFSPDDFHSASLAFPTWDHIMMSKKPSVLLPIIVQITMDYLPLSTLLNCRLVSKSVKAVVDEVLQYDAAHPTLPLTSKLVREKNHKDTRFKLQDVFQYIFKELSQVSRFLAHFQSHPGNPFLTRLVDFGNELVEENEGVPNFHAMEQPCQSILSTFGDHIWSLSIGFSAVFTDEFVSLFASFLKEVPHLQQLSPYGGHEWETLDADEDEEEQMMRIMRNFNFPTLNKLSFISVESFGDPKLVLLLLRLYGSRLRKFECNGYFMMMPQEVTAGQVAAVASATDTDLIPNVEDFSFTCDNYDDTRIAFPQLSKNFALPLSKLKIESVTHPLILSDVLRMISRLTDTLEELEIFASLKTNRIVLDLKQLYLEEMAVFPKLKVFTTNLVNVNRTWIFSVFQEKIPNLQELNLFTGKILFRADLESFHEGFGVMSKLERIRFCFDAVSEKEKKKYIEVTREGYSTDFSNLS</sequence>
<dbReference type="Pfam" id="PF00646">
    <property type="entry name" value="F-box"/>
    <property type="match status" value="1"/>
</dbReference>
<gene>
    <name evidence="3" type="ORF">ODALV1_LOCUS26437</name>
</gene>
<dbReference type="InterPro" id="IPR001810">
    <property type="entry name" value="F-box_dom"/>
</dbReference>
<dbReference type="EMBL" id="CAXLJM020000111">
    <property type="protein sequence ID" value="CAL8136422.1"/>
    <property type="molecule type" value="Genomic_DNA"/>
</dbReference>
<evidence type="ECO:0000259" key="2">
    <source>
        <dbReference type="Pfam" id="PF00646"/>
    </source>
</evidence>
<feature type="domain" description="F-box" evidence="2">
    <location>
        <begin position="101"/>
        <end position="130"/>
    </location>
</feature>
<name>A0ABP1RUU2_9HEXA</name>
<evidence type="ECO:0000313" key="4">
    <source>
        <dbReference type="Proteomes" id="UP001642540"/>
    </source>
</evidence>
<proteinExistence type="predicted"/>
<feature type="compositionally biased region" description="Basic and acidic residues" evidence="1">
    <location>
        <begin position="1"/>
        <end position="11"/>
    </location>
</feature>
<evidence type="ECO:0000256" key="1">
    <source>
        <dbReference type="SAM" id="MobiDB-lite"/>
    </source>
</evidence>